<dbReference type="KEGG" id="kbs:EPA93_14240"/>
<feature type="transmembrane region" description="Helical" evidence="1">
    <location>
        <begin position="69"/>
        <end position="88"/>
    </location>
</feature>
<feature type="transmembrane region" description="Helical" evidence="1">
    <location>
        <begin position="36"/>
        <end position="57"/>
    </location>
</feature>
<proteinExistence type="predicted"/>
<gene>
    <name evidence="2" type="ORF">EPA93_14240</name>
</gene>
<feature type="transmembrane region" description="Helical" evidence="1">
    <location>
        <begin position="12"/>
        <end position="30"/>
    </location>
</feature>
<reference evidence="2 3" key="1">
    <citation type="submission" date="2019-01" db="EMBL/GenBank/DDBJ databases">
        <title>Ktedonosporobacter rubrisoli SCAWS-G2.</title>
        <authorList>
            <person name="Huang Y."/>
            <person name="Yan B."/>
        </authorList>
    </citation>
    <scope>NUCLEOTIDE SEQUENCE [LARGE SCALE GENOMIC DNA]</scope>
    <source>
        <strain evidence="2 3">SCAWS-G2</strain>
    </source>
</reference>
<evidence type="ECO:0000313" key="2">
    <source>
        <dbReference type="EMBL" id="QBD77097.1"/>
    </source>
</evidence>
<keyword evidence="1" id="KW-0812">Transmembrane</keyword>
<name>A0A4P6JP26_KTERU</name>
<keyword evidence="1" id="KW-0472">Membrane</keyword>
<evidence type="ECO:0000256" key="1">
    <source>
        <dbReference type="SAM" id="Phobius"/>
    </source>
</evidence>
<dbReference type="EMBL" id="CP035758">
    <property type="protein sequence ID" value="QBD77097.1"/>
    <property type="molecule type" value="Genomic_DNA"/>
</dbReference>
<accession>A0A4P6JP26</accession>
<organism evidence="2 3">
    <name type="scientific">Ktedonosporobacter rubrisoli</name>
    <dbReference type="NCBI Taxonomy" id="2509675"/>
    <lineage>
        <taxon>Bacteria</taxon>
        <taxon>Bacillati</taxon>
        <taxon>Chloroflexota</taxon>
        <taxon>Ktedonobacteria</taxon>
        <taxon>Ktedonobacterales</taxon>
        <taxon>Ktedonosporobacteraceae</taxon>
        <taxon>Ktedonosporobacter</taxon>
    </lineage>
</organism>
<feature type="transmembrane region" description="Helical" evidence="1">
    <location>
        <begin position="94"/>
        <end position="112"/>
    </location>
</feature>
<protein>
    <submittedName>
        <fullName evidence="2">DUF2568 domain-containing protein</fullName>
    </submittedName>
</protein>
<keyword evidence="3" id="KW-1185">Reference proteome</keyword>
<dbReference type="Pfam" id="PF10823">
    <property type="entry name" value="DUF2568"/>
    <property type="match status" value="1"/>
</dbReference>
<keyword evidence="1" id="KW-1133">Transmembrane helix</keyword>
<dbReference type="OrthoDB" id="4557830at2"/>
<dbReference type="AlphaFoldDB" id="A0A4P6JP26"/>
<sequence>MIFNSIKYVNMGLAFLLELGVLVALGYWGFQVGQGMLMKILPGIGLPVLAIIVWGILGAPKSSWQLQGIWYLALQVVFFGSAALALFSAGRRDLGIAFALLFVLNVALTRILG</sequence>
<dbReference type="InterPro" id="IPR021214">
    <property type="entry name" value="DUF2568"/>
</dbReference>
<dbReference type="RefSeq" id="WP_129888160.1">
    <property type="nucleotide sequence ID" value="NZ_CP035758.1"/>
</dbReference>
<evidence type="ECO:0000313" key="3">
    <source>
        <dbReference type="Proteomes" id="UP000290365"/>
    </source>
</evidence>
<dbReference type="Proteomes" id="UP000290365">
    <property type="component" value="Chromosome"/>
</dbReference>